<gene>
    <name evidence="3" type="ORF">NEMVEDRAFT_v1g239459</name>
</gene>
<feature type="coiled-coil region" evidence="1">
    <location>
        <begin position="742"/>
        <end position="779"/>
    </location>
</feature>
<evidence type="ECO:0008006" key="5">
    <source>
        <dbReference type="Google" id="ProtNLM"/>
    </source>
</evidence>
<dbReference type="InParanoid" id="A7RMV7"/>
<dbReference type="PhylomeDB" id="A7RMV7"/>
<name>A7RMV7_NEMVE</name>
<dbReference type="eggNOG" id="KOG0531">
    <property type="taxonomic scope" value="Eukaryota"/>
</dbReference>
<accession>A7RMV7</accession>
<dbReference type="PROSITE" id="PS51450">
    <property type="entry name" value="LRR"/>
    <property type="match status" value="1"/>
</dbReference>
<sequence>MVFDARDFVGSPDKRNVPKSQQKSKFEKQREEDVFRNAHERGFLKAASEEAIWENIGEKCNLEDVNYLNMSSIHLHTVRSIDLCVNLKICVLACNYIKNFDALGHCRQLMFLDLHSNQITKIPGHKFWAGLQELTTVFLHDNGISRLDYIQLMASSPSLSILTLYDTPLSLKPSYRHHVVNSLWSLKVLDRHVISDEEIIEDATFSGRFSALRPSFLIDLKAPFKKEHNYDEALNHVNKLISQVNHIQAKNSPVLIIQKLIRGHLARQRVKYLQDMRIWAAVSIQRFYRHYKGHGRVEPFAPPSSPAPSRSSSAVIRLDYDSYVKDIKPGYQSRVTPKSSEEKLKSKSPSKSVSIVVEPIDRIYEEEEGSRVSNTPTEEKLASDDGSPVRVTTRVSINLLRLETSTSDIIKAQKEAVKVERELGLEPKKSKMAVKISKTKTVSTLSAKEKPQTKSKELLKEEERIWNRTKRRKRKDRVVRYPTVRVFFGPIAETHPRTEKVFENSEEAPRAQFRLSGLDPPINTTEPLLEMLASKREAGIEVRKAAREHELNVLNEPRKVIIPRPTMNIDQRLFMRTHGTMGIACLRAVQQAYRDRERAESASSKSEKVAQLREERLQSRERVQAFKTDYQETTLRRRLREEVKTAEVLKEREARRVAEQERLQTARAVTAEQKKSRQADRMFMNDFSCQQTSVSNALLKHDRVAHKDETILLSEDVVRKGKELSQENQSLVKRYMEHRQLLRQAETAMARADLDARMLQEATQRVTQAKSRVSHLKSRQKEAQEFYALPPTNAPAPLPPLAVVSPDQEEVWRRLPRFHWAPRSHERAQTEPANTGERSSRVSRMYSFEPEFGLV</sequence>
<keyword evidence="4" id="KW-1185">Reference proteome</keyword>
<dbReference type="SUPFAM" id="SSF52058">
    <property type="entry name" value="L domain-like"/>
    <property type="match status" value="1"/>
</dbReference>
<dbReference type="OMA" id="HVVNSIW"/>
<feature type="region of interest" description="Disordered" evidence="2">
    <location>
        <begin position="821"/>
        <end position="842"/>
    </location>
</feature>
<dbReference type="PROSITE" id="PS50096">
    <property type="entry name" value="IQ"/>
    <property type="match status" value="1"/>
</dbReference>
<feature type="coiled-coil region" evidence="1">
    <location>
        <begin position="609"/>
        <end position="656"/>
    </location>
</feature>
<dbReference type="STRING" id="45351.A7RMV7"/>
<evidence type="ECO:0000256" key="1">
    <source>
        <dbReference type="SAM" id="Coils"/>
    </source>
</evidence>
<dbReference type="InterPro" id="IPR001611">
    <property type="entry name" value="Leu-rich_rpt"/>
</dbReference>
<proteinExistence type="predicted"/>
<dbReference type="KEGG" id="nve:5519333"/>
<reference evidence="3 4" key="1">
    <citation type="journal article" date="2007" name="Science">
        <title>Sea anemone genome reveals ancestral eumetazoan gene repertoire and genomic organization.</title>
        <authorList>
            <person name="Putnam N.H."/>
            <person name="Srivastava M."/>
            <person name="Hellsten U."/>
            <person name="Dirks B."/>
            <person name="Chapman J."/>
            <person name="Salamov A."/>
            <person name="Terry A."/>
            <person name="Shapiro H."/>
            <person name="Lindquist E."/>
            <person name="Kapitonov V.V."/>
            <person name="Jurka J."/>
            <person name="Genikhovich G."/>
            <person name="Grigoriev I.V."/>
            <person name="Lucas S.M."/>
            <person name="Steele R.E."/>
            <person name="Finnerty J.R."/>
            <person name="Technau U."/>
            <person name="Martindale M.Q."/>
            <person name="Rokhsar D.S."/>
        </authorList>
    </citation>
    <scope>NUCLEOTIDE SEQUENCE [LARGE SCALE GENOMIC DNA]</scope>
    <source>
        <strain evidence="4">CH2 X CH6</strain>
    </source>
</reference>
<dbReference type="InterPro" id="IPR032675">
    <property type="entry name" value="LRR_dom_sf"/>
</dbReference>
<organism evidence="3 4">
    <name type="scientific">Nematostella vectensis</name>
    <name type="common">Starlet sea anemone</name>
    <dbReference type="NCBI Taxonomy" id="45351"/>
    <lineage>
        <taxon>Eukaryota</taxon>
        <taxon>Metazoa</taxon>
        <taxon>Cnidaria</taxon>
        <taxon>Anthozoa</taxon>
        <taxon>Hexacorallia</taxon>
        <taxon>Actiniaria</taxon>
        <taxon>Edwardsiidae</taxon>
        <taxon>Nematostella</taxon>
    </lineage>
</organism>
<evidence type="ECO:0000313" key="4">
    <source>
        <dbReference type="Proteomes" id="UP000001593"/>
    </source>
</evidence>
<dbReference type="Pfam" id="PF14580">
    <property type="entry name" value="LRR_9"/>
    <property type="match status" value="1"/>
</dbReference>
<dbReference type="Gene3D" id="3.80.10.10">
    <property type="entry name" value="Ribonuclease Inhibitor"/>
    <property type="match status" value="1"/>
</dbReference>
<dbReference type="EMBL" id="DS469521">
    <property type="protein sequence ID" value="EDO47169.1"/>
    <property type="molecule type" value="Genomic_DNA"/>
</dbReference>
<keyword evidence="1" id="KW-0175">Coiled coil</keyword>
<dbReference type="OrthoDB" id="676979at2759"/>
<dbReference type="InterPro" id="IPR052859">
    <property type="entry name" value="LRR-IQ_domain_protein"/>
</dbReference>
<feature type="region of interest" description="Disordered" evidence="2">
    <location>
        <begin position="1"/>
        <end position="31"/>
    </location>
</feature>
<feature type="compositionally biased region" description="Basic and acidic residues" evidence="2">
    <location>
        <begin position="1"/>
        <end position="16"/>
    </location>
</feature>
<evidence type="ECO:0000256" key="2">
    <source>
        <dbReference type="SAM" id="MobiDB-lite"/>
    </source>
</evidence>
<dbReference type="Gene3D" id="1.20.5.190">
    <property type="match status" value="1"/>
</dbReference>
<feature type="region of interest" description="Disordered" evidence="2">
    <location>
        <begin position="366"/>
        <end position="387"/>
    </location>
</feature>
<dbReference type="PANTHER" id="PTHR46723">
    <property type="entry name" value="LEUCINE-RICH REPEAT AND IQ DOMAIN-CONTAINING PROTEIN 3"/>
    <property type="match status" value="1"/>
</dbReference>
<protein>
    <recommendedName>
        <fullName evidence="5">Leucine-rich repeat and IQ domain-containing protein 3</fullName>
    </recommendedName>
</protein>
<dbReference type="AlphaFoldDB" id="A7RMV7"/>
<dbReference type="Proteomes" id="UP000001593">
    <property type="component" value="Unassembled WGS sequence"/>
</dbReference>
<dbReference type="PANTHER" id="PTHR46723:SF1">
    <property type="entry name" value="LEUCINE-RICH REPEAT AND IQ DOMAIN-CONTAINING PROTEIN 3"/>
    <property type="match status" value="1"/>
</dbReference>
<dbReference type="HOGENOM" id="CLU_337515_0_0_1"/>
<evidence type="ECO:0000313" key="3">
    <source>
        <dbReference type="EMBL" id="EDO47169.1"/>
    </source>
</evidence>